<reference evidence="2 3" key="1">
    <citation type="submission" date="2009-04" db="EMBL/GenBank/DDBJ databases">
        <authorList>
            <person name="Reysenbach A.-L."/>
            <person name="Heidelberg J.F."/>
            <person name="Nelson W.C."/>
        </authorList>
    </citation>
    <scope>NUCLEOTIDE SEQUENCE [LARGE SCALE GENOMIC DNA]</scope>
    <source>
        <strain evidence="2 3">SS-5</strain>
    </source>
</reference>
<name>C4FHY9_9AQUI</name>
<gene>
    <name evidence="2" type="ORF">SULYE_0169</name>
</gene>
<dbReference type="EMBL" id="ABZS01000009">
    <property type="protein sequence ID" value="EEP61327.1"/>
    <property type="molecule type" value="Genomic_DNA"/>
</dbReference>
<dbReference type="Gene3D" id="1.10.530.10">
    <property type="match status" value="1"/>
</dbReference>
<dbReference type="Proteomes" id="UP000005540">
    <property type="component" value="Unassembled WGS sequence"/>
</dbReference>
<dbReference type="Pfam" id="PF01464">
    <property type="entry name" value="SLT"/>
    <property type="match status" value="1"/>
</dbReference>
<accession>C4FHY9</accession>
<dbReference type="CDD" id="cd13400">
    <property type="entry name" value="LT_IagB-like"/>
    <property type="match status" value="1"/>
</dbReference>
<organism evidence="2 3">
    <name type="scientific">Sulfurihydrogenibium yellowstonense SS-5</name>
    <dbReference type="NCBI Taxonomy" id="432331"/>
    <lineage>
        <taxon>Bacteria</taxon>
        <taxon>Pseudomonadati</taxon>
        <taxon>Aquificota</taxon>
        <taxon>Aquificia</taxon>
        <taxon>Aquificales</taxon>
        <taxon>Hydrogenothermaceae</taxon>
        <taxon>Sulfurihydrogenibium</taxon>
    </lineage>
</organism>
<feature type="domain" description="Transglycosylase SLT" evidence="1">
    <location>
        <begin position="24"/>
        <end position="144"/>
    </location>
</feature>
<proteinExistence type="predicted"/>
<protein>
    <submittedName>
        <fullName evidence="2">Lytic transglycosylase, catalytic</fullName>
    </submittedName>
</protein>
<sequence length="165" mass="18979">MMRKILITILLTIGISFAEVPYQECFIRAAMQYDIPYQILVAIAKVESGFRPWVININQNGRSVKVINPKSVEEAATYLQYLHDNGYNYDVGVGQINVGNIKRLGLRPQQLLNPCNNIMVSAYILKENILRYGLTWEAIWRYNGRRDYAFKVYNALISMGALARR</sequence>
<evidence type="ECO:0000313" key="3">
    <source>
        <dbReference type="Proteomes" id="UP000005540"/>
    </source>
</evidence>
<comment type="caution">
    <text evidence="2">The sequence shown here is derived from an EMBL/GenBank/DDBJ whole genome shotgun (WGS) entry which is preliminary data.</text>
</comment>
<evidence type="ECO:0000259" key="1">
    <source>
        <dbReference type="Pfam" id="PF01464"/>
    </source>
</evidence>
<dbReference type="RefSeq" id="WP_007545591.1">
    <property type="nucleotide sequence ID" value="NZ_ABZS01000009.1"/>
</dbReference>
<dbReference type="AlphaFoldDB" id="C4FHY9"/>
<dbReference type="InterPro" id="IPR008258">
    <property type="entry name" value="Transglycosylase_SLT_dom_1"/>
</dbReference>
<dbReference type="SUPFAM" id="SSF53955">
    <property type="entry name" value="Lysozyme-like"/>
    <property type="match status" value="1"/>
</dbReference>
<evidence type="ECO:0000313" key="2">
    <source>
        <dbReference type="EMBL" id="EEP61327.1"/>
    </source>
</evidence>
<keyword evidence="3" id="KW-1185">Reference proteome</keyword>
<dbReference type="InterPro" id="IPR023346">
    <property type="entry name" value="Lysozyme-like_dom_sf"/>
</dbReference>